<dbReference type="Pfam" id="PF09079">
    <property type="entry name" value="WHD_Cdc6"/>
    <property type="match status" value="1"/>
</dbReference>
<keyword evidence="15" id="KW-1185">Reference proteome</keyword>
<name>A0AA36M3U7_CYLNA</name>
<dbReference type="EMBL" id="CATQJL010000223">
    <property type="protein sequence ID" value="CAJ0597784.1"/>
    <property type="molecule type" value="Genomic_DNA"/>
</dbReference>
<keyword evidence="8" id="KW-0460">Magnesium</keyword>
<dbReference type="CDD" id="cd00009">
    <property type="entry name" value="AAA"/>
    <property type="match status" value="1"/>
</dbReference>
<evidence type="ECO:0000256" key="2">
    <source>
        <dbReference type="ARBA" id="ARBA00008398"/>
    </source>
</evidence>
<dbReference type="InterPro" id="IPR003593">
    <property type="entry name" value="AAA+_ATPase"/>
</dbReference>
<keyword evidence="6 11" id="KW-0547">Nucleotide-binding</keyword>
<dbReference type="PANTHER" id="PTHR10763">
    <property type="entry name" value="CELL DIVISION CONTROL PROTEIN 6-RELATED"/>
    <property type="match status" value="1"/>
</dbReference>
<accession>A0AA36M3U7</accession>
<dbReference type="FunFam" id="3.40.50.300:FF:000199">
    <property type="entry name" value="Origin recognition complex subunit 1"/>
    <property type="match status" value="1"/>
</dbReference>
<evidence type="ECO:0000256" key="8">
    <source>
        <dbReference type="ARBA" id="ARBA00022842"/>
    </source>
</evidence>
<dbReference type="SMART" id="SM00382">
    <property type="entry name" value="AAA"/>
    <property type="match status" value="1"/>
</dbReference>
<feature type="region of interest" description="Disordered" evidence="12">
    <location>
        <begin position="47"/>
        <end position="66"/>
    </location>
</feature>
<comment type="similarity">
    <text evidence="2 11">Belongs to the ORC1 family.</text>
</comment>
<evidence type="ECO:0000256" key="7">
    <source>
        <dbReference type="ARBA" id="ARBA00022840"/>
    </source>
</evidence>
<dbReference type="SUPFAM" id="SSF52540">
    <property type="entry name" value="P-loop containing nucleoside triphosphate hydrolases"/>
    <property type="match status" value="1"/>
</dbReference>
<evidence type="ECO:0000256" key="3">
    <source>
        <dbReference type="ARBA" id="ARBA00019081"/>
    </source>
</evidence>
<dbReference type="NCBIfam" id="TIGR02928">
    <property type="entry name" value="orc1/cdc6 family replication initiation protein"/>
    <property type="match status" value="1"/>
</dbReference>
<keyword evidence="7 11" id="KW-0067">ATP-binding</keyword>
<protein>
    <recommendedName>
        <fullName evidence="3 11">Origin recognition complex subunit 1</fullName>
    </recommendedName>
</protein>
<feature type="compositionally biased region" description="Acidic residues" evidence="12">
    <location>
        <begin position="279"/>
        <end position="300"/>
    </location>
</feature>
<dbReference type="GO" id="GO:0003688">
    <property type="term" value="F:DNA replication origin binding"/>
    <property type="evidence" value="ECO:0007669"/>
    <property type="project" value="TreeGrafter"/>
</dbReference>
<sequence length="719" mass="80060">MTSRSALRIRQTSTAATVSRTPCKGRQSLPRNAKVIAEIDGYEDQFNSPIKHSSRRKTVSAATPATKISQQIAARLLIESPEAHDENKRPTLRARCTPQSTAAHRRLDLGSKSAKPTYRKVDHDRMEIENDENIPPAGDTVGRRLPNRAAKLISSAAQQSSSRTPLRMKITRTNCSARIASFTVRKKLESPTYKSPKTRSRVVKANDVKILPLVVRLKPVTPRADGSVEYRAVGPDSPWASKRTPARVICAKSLRKSLAAKSRVFEAGELESSSSEGCSSDESESESDVTSSESEEEEVKVDERRKSCARPKIAFKMAAVASPEKKRAGLLANPRMAVKKVQTLEDFRRRLHTAEVPERMPCREEEAAEVERFIRNAISARGTSSAMYISGVPGTGKTATVMSVVKQITRDRKANNFCFVTVNAMEYIDPRKIFVDIYKQITENSNRISPAAARRKLNTMFEMADKNRPPIIILIDELDQLCTKKQELIYDIFNWTSVESARVSVMAIANTLDLPERLLSQRVTSRIGAARICFQPYEFQEIERIIHDRLEGSTNAIDEAAVQIAARKVAAVTGDLRKAMDLLRRAIEIAIEKGAKKLTVEHVLCATREASSTLLVHFVKILSKHALLVFKAAVSLSERTDEFSFAELFSQYKSFAALVEGIAPVPESLVLSLVGRLCSTRLLISTSGSHIPRRRLRLGMSYQDAQSAIRIRENDKENM</sequence>
<dbReference type="Pfam" id="PF00004">
    <property type="entry name" value="AAA"/>
    <property type="match status" value="1"/>
</dbReference>
<reference evidence="14" key="1">
    <citation type="submission" date="2023-07" db="EMBL/GenBank/DDBJ databases">
        <authorList>
            <consortium name="CYATHOMIX"/>
        </authorList>
    </citation>
    <scope>NUCLEOTIDE SEQUENCE</scope>
    <source>
        <strain evidence="14">N/A</strain>
    </source>
</reference>
<dbReference type="InterPro" id="IPR054425">
    <property type="entry name" value="Cdc6_ORC1-like_ATPase_lid"/>
</dbReference>
<comment type="subunit">
    <text evidence="11">ORC is composed of six subunits.</text>
</comment>
<keyword evidence="9 11" id="KW-0238">DNA-binding</keyword>
<dbReference type="GO" id="GO:0006270">
    <property type="term" value="P:DNA replication initiation"/>
    <property type="evidence" value="ECO:0007669"/>
    <property type="project" value="TreeGrafter"/>
</dbReference>
<feature type="compositionally biased region" description="Polar residues" evidence="12">
    <location>
        <begin position="1"/>
        <end position="20"/>
    </location>
</feature>
<evidence type="ECO:0000256" key="12">
    <source>
        <dbReference type="SAM" id="MobiDB-lite"/>
    </source>
</evidence>
<dbReference type="Gene3D" id="3.40.50.300">
    <property type="entry name" value="P-loop containing nucleotide triphosphate hydrolases"/>
    <property type="match status" value="1"/>
</dbReference>
<evidence type="ECO:0000256" key="5">
    <source>
        <dbReference type="ARBA" id="ARBA00022723"/>
    </source>
</evidence>
<feature type="region of interest" description="Disordered" evidence="12">
    <location>
        <begin position="270"/>
        <end position="304"/>
    </location>
</feature>
<comment type="subcellular location">
    <subcellularLocation>
        <location evidence="1 11">Nucleus</location>
    </subcellularLocation>
</comment>
<evidence type="ECO:0000256" key="1">
    <source>
        <dbReference type="ARBA" id="ARBA00004123"/>
    </source>
</evidence>
<evidence type="ECO:0000256" key="10">
    <source>
        <dbReference type="ARBA" id="ARBA00023242"/>
    </source>
</evidence>
<feature type="domain" description="AAA+ ATPase" evidence="13">
    <location>
        <begin position="383"/>
        <end position="533"/>
    </location>
</feature>
<dbReference type="GO" id="GO:0016887">
    <property type="term" value="F:ATP hydrolysis activity"/>
    <property type="evidence" value="ECO:0007669"/>
    <property type="project" value="InterPro"/>
</dbReference>
<gene>
    <name evidence="14" type="ORF">CYNAS_LOCUS9767</name>
</gene>
<comment type="caution">
    <text evidence="14">The sequence shown here is derived from an EMBL/GenBank/DDBJ whole genome shotgun (WGS) entry which is preliminary data.</text>
</comment>
<dbReference type="InterPro" id="IPR050311">
    <property type="entry name" value="ORC1/CDC6"/>
</dbReference>
<keyword evidence="5" id="KW-0479">Metal-binding</keyword>
<keyword evidence="10 11" id="KW-0539">Nucleus</keyword>
<dbReference type="InterPro" id="IPR014277">
    <property type="entry name" value="Orc1/Cdc6_arc"/>
</dbReference>
<dbReference type="InterPro" id="IPR015163">
    <property type="entry name" value="Cdc6_C"/>
</dbReference>
<dbReference type="InterPro" id="IPR027417">
    <property type="entry name" value="P-loop_NTPase"/>
</dbReference>
<evidence type="ECO:0000256" key="11">
    <source>
        <dbReference type="RuleBase" id="RU365058"/>
    </source>
</evidence>
<evidence type="ECO:0000256" key="9">
    <source>
        <dbReference type="ARBA" id="ARBA00023125"/>
    </source>
</evidence>
<evidence type="ECO:0000259" key="13">
    <source>
        <dbReference type="SMART" id="SM00382"/>
    </source>
</evidence>
<comment type="function">
    <text evidence="11">Component of the origin recognition complex (ORC) that binds origins of replication. DNA-binding is ATP-dependent, however specific DNA sequences that define origins of replication have not been identified so far. ORC is required to assemble the pre-replication complex necessary to initiate DNA replication.</text>
</comment>
<dbReference type="GO" id="GO:0033314">
    <property type="term" value="P:mitotic DNA replication checkpoint signaling"/>
    <property type="evidence" value="ECO:0007669"/>
    <property type="project" value="TreeGrafter"/>
</dbReference>
<dbReference type="GO" id="GO:0046872">
    <property type="term" value="F:metal ion binding"/>
    <property type="evidence" value="ECO:0007669"/>
    <property type="project" value="UniProtKB-KW"/>
</dbReference>
<dbReference type="PANTHER" id="PTHR10763:SF23">
    <property type="entry name" value="ORIGIN RECOGNITION COMPLEX SUBUNIT 1"/>
    <property type="match status" value="1"/>
</dbReference>
<evidence type="ECO:0000313" key="14">
    <source>
        <dbReference type="EMBL" id="CAJ0597784.1"/>
    </source>
</evidence>
<organism evidence="14 15">
    <name type="scientific">Cylicocyclus nassatus</name>
    <name type="common">Nematode worm</name>
    <dbReference type="NCBI Taxonomy" id="53992"/>
    <lineage>
        <taxon>Eukaryota</taxon>
        <taxon>Metazoa</taxon>
        <taxon>Ecdysozoa</taxon>
        <taxon>Nematoda</taxon>
        <taxon>Chromadorea</taxon>
        <taxon>Rhabditida</taxon>
        <taxon>Rhabditina</taxon>
        <taxon>Rhabditomorpha</taxon>
        <taxon>Strongyloidea</taxon>
        <taxon>Strongylidae</taxon>
        <taxon>Cylicocyclus</taxon>
    </lineage>
</organism>
<keyword evidence="4 11" id="KW-0235">DNA replication</keyword>
<dbReference type="GO" id="GO:0005664">
    <property type="term" value="C:nuclear origin of replication recognition complex"/>
    <property type="evidence" value="ECO:0007669"/>
    <property type="project" value="TreeGrafter"/>
</dbReference>
<evidence type="ECO:0000313" key="15">
    <source>
        <dbReference type="Proteomes" id="UP001176961"/>
    </source>
</evidence>
<evidence type="ECO:0000256" key="6">
    <source>
        <dbReference type="ARBA" id="ARBA00022741"/>
    </source>
</evidence>
<dbReference type="InterPro" id="IPR003959">
    <property type="entry name" value="ATPase_AAA_core"/>
</dbReference>
<feature type="region of interest" description="Disordered" evidence="12">
    <location>
        <begin position="1"/>
        <end position="30"/>
    </location>
</feature>
<proteinExistence type="inferred from homology"/>
<dbReference type="Pfam" id="PF22606">
    <property type="entry name" value="Cdc6-ORC-like_ATPase_lid"/>
    <property type="match status" value="1"/>
</dbReference>
<dbReference type="Proteomes" id="UP001176961">
    <property type="component" value="Unassembled WGS sequence"/>
</dbReference>
<dbReference type="GO" id="GO:0005524">
    <property type="term" value="F:ATP binding"/>
    <property type="evidence" value="ECO:0007669"/>
    <property type="project" value="UniProtKB-KW"/>
</dbReference>
<evidence type="ECO:0000256" key="4">
    <source>
        <dbReference type="ARBA" id="ARBA00022705"/>
    </source>
</evidence>
<dbReference type="AlphaFoldDB" id="A0AA36M3U7"/>